<feature type="domain" description="Mur ligase central" evidence="10">
    <location>
        <begin position="113"/>
        <end position="278"/>
    </location>
</feature>
<comment type="caution">
    <text evidence="11">The sequence shown here is derived from an EMBL/GenBank/DDBJ whole genome shotgun (WGS) entry which is preliminary data.</text>
</comment>
<dbReference type="InterPro" id="IPR004101">
    <property type="entry name" value="Mur_ligase_C"/>
</dbReference>
<evidence type="ECO:0000256" key="2">
    <source>
        <dbReference type="ARBA" id="ARBA00004752"/>
    </source>
</evidence>
<evidence type="ECO:0000313" key="12">
    <source>
        <dbReference type="Proteomes" id="UP001369082"/>
    </source>
</evidence>
<evidence type="ECO:0000256" key="5">
    <source>
        <dbReference type="ARBA" id="ARBA00022741"/>
    </source>
</evidence>
<keyword evidence="4 7" id="KW-0436">Ligase</keyword>
<organism evidence="11 12">
    <name type="scientific">Psychromonas aquatilis</name>
    <dbReference type="NCBI Taxonomy" id="2005072"/>
    <lineage>
        <taxon>Bacteria</taxon>
        <taxon>Pseudomonadati</taxon>
        <taxon>Pseudomonadota</taxon>
        <taxon>Gammaproteobacteria</taxon>
        <taxon>Alteromonadales</taxon>
        <taxon>Psychromonadaceae</taxon>
        <taxon>Psychromonas</taxon>
    </lineage>
</organism>
<evidence type="ECO:0000256" key="8">
    <source>
        <dbReference type="RuleBase" id="RU003664"/>
    </source>
</evidence>
<keyword evidence="7 8" id="KW-0573">Peptidoglycan synthesis</keyword>
<evidence type="ECO:0000259" key="9">
    <source>
        <dbReference type="Pfam" id="PF02875"/>
    </source>
</evidence>
<dbReference type="Gene3D" id="3.40.1190.10">
    <property type="entry name" value="Mur-like, catalytic domain"/>
    <property type="match status" value="1"/>
</dbReference>
<dbReference type="Pfam" id="PF21799">
    <property type="entry name" value="MurD-like_N"/>
    <property type="match status" value="1"/>
</dbReference>
<keyword evidence="12" id="KW-1185">Reference proteome</keyword>
<dbReference type="RefSeq" id="WP_341597418.1">
    <property type="nucleotide sequence ID" value="NZ_JBAKAZ010000021.1"/>
</dbReference>
<comment type="catalytic activity">
    <reaction evidence="7 8">
        <text>UDP-N-acetyl-alpha-D-muramoyl-L-alanine + D-glutamate + ATP = UDP-N-acetyl-alpha-D-muramoyl-L-alanyl-D-glutamate + ADP + phosphate + H(+)</text>
        <dbReference type="Rhea" id="RHEA:16429"/>
        <dbReference type="ChEBI" id="CHEBI:15378"/>
        <dbReference type="ChEBI" id="CHEBI:29986"/>
        <dbReference type="ChEBI" id="CHEBI:30616"/>
        <dbReference type="ChEBI" id="CHEBI:43474"/>
        <dbReference type="ChEBI" id="CHEBI:83898"/>
        <dbReference type="ChEBI" id="CHEBI:83900"/>
        <dbReference type="ChEBI" id="CHEBI:456216"/>
        <dbReference type="EC" id="6.3.2.9"/>
    </reaction>
</comment>
<dbReference type="InterPro" id="IPR036565">
    <property type="entry name" value="Mur-like_cat_sf"/>
</dbReference>
<dbReference type="EMBL" id="JBAKAZ010000021">
    <property type="protein sequence ID" value="MEL0629410.1"/>
    <property type="molecule type" value="Genomic_DNA"/>
</dbReference>
<comment type="similarity">
    <text evidence="7">Belongs to the MurCDEF family.</text>
</comment>
<keyword evidence="5 7" id="KW-0547">Nucleotide-binding</keyword>
<sequence length="441" mass="47495">MHSKQIAVIGLGVTGLSCVTFFTKKGVDVTVFDTRAEPPGKEQLSSQTELIIGPLVAERLLQFDTLVVSPGIALSTPAIAQAKLQGVEVIGDIELFARELNTSQYTDTKLVTITGSNGKSTVTSLLGEMASEAGVNVGVGGNIGVPALDLLDPSRTLYILELSSFQLETTESLNATVATILNVSEDHLDRYPSYQAYTDAKHKIYQQTKMSLINRDDSLTFTQMMPQISFGFDQQQYGLTEQNKQTYLSFEGQPLLACSQLKLSGKHNWMNALAALALGSQVALPMSSMLKTLQTYKGLKHRCEFVKEVQGVRWINDSKATNVGATQAALLGLSETISGQVHVILGGDGKGADFSELSDALSEVAGQIVCFGQDADAIAAQSNKAVVVDNLQQAVKHIHEYAHEGDLAILTPACASLDMYKNFMARGDHFVDVVNSLETKV</sequence>
<evidence type="ECO:0000256" key="7">
    <source>
        <dbReference type="HAMAP-Rule" id="MF_00639"/>
    </source>
</evidence>
<dbReference type="Proteomes" id="UP001369082">
    <property type="component" value="Unassembled WGS sequence"/>
</dbReference>
<dbReference type="NCBIfam" id="TIGR01087">
    <property type="entry name" value="murD"/>
    <property type="match status" value="1"/>
</dbReference>
<dbReference type="Pfam" id="PF02875">
    <property type="entry name" value="Mur_ligase_C"/>
    <property type="match status" value="1"/>
</dbReference>
<proteinExistence type="inferred from homology"/>
<dbReference type="GO" id="GO:0008764">
    <property type="term" value="F:UDP-N-acetylmuramoylalanine-D-glutamate ligase activity"/>
    <property type="evidence" value="ECO:0007669"/>
    <property type="project" value="UniProtKB-EC"/>
</dbReference>
<protein>
    <recommendedName>
        <fullName evidence="7 8">UDP-N-acetylmuramoylalanine--D-glutamate ligase</fullName>
        <ecNumber evidence="7 8">6.3.2.9</ecNumber>
    </recommendedName>
    <alternativeName>
        <fullName evidence="7">D-glutamic acid-adding enzyme</fullName>
    </alternativeName>
    <alternativeName>
        <fullName evidence="7">UDP-N-acetylmuramoyl-L-alanyl-D-glutamate synthetase</fullName>
    </alternativeName>
</protein>
<dbReference type="PANTHER" id="PTHR43692">
    <property type="entry name" value="UDP-N-ACETYLMURAMOYLALANINE--D-GLUTAMATE LIGASE"/>
    <property type="match status" value="1"/>
</dbReference>
<keyword evidence="7 8" id="KW-0132">Cell division</keyword>
<dbReference type="InterPro" id="IPR036615">
    <property type="entry name" value="Mur_ligase_C_dom_sf"/>
</dbReference>
<accession>A0ABU9GQ13</accession>
<dbReference type="InterPro" id="IPR013221">
    <property type="entry name" value="Mur_ligase_cen"/>
</dbReference>
<comment type="subcellular location">
    <subcellularLocation>
        <location evidence="1 7 8">Cytoplasm</location>
    </subcellularLocation>
</comment>
<gene>
    <name evidence="7 11" type="primary">murD</name>
    <name evidence="11" type="ORF">V6256_07295</name>
</gene>
<keyword evidence="3 7" id="KW-0963">Cytoplasm</keyword>
<dbReference type="InterPro" id="IPR005762">
    <property type="entry name" value="MurD"/>
</dbReference>
<keyword evidence="7 8" id="KW-0131">Cell cycle</keyword>
<dbReference type="SUPFAM" id="SSF53244">
    <property type="entry name" value="MurD-like peptide ligases, peptide-binding domain"/>
    <property type="match status" value="1"/>
</dbReference>
<dbReference type="EC" id="6.3.2.9" evidence="7 8"/>
<comment type="pathway">
    <text evidence="2 7 8">Cell wall biogenesis; peptidoglycan biosynthesis.</text>
</comment>
<dbReference type="Pfam" id="PF08245">
    <property type="entry name" value="Mur_ligase_M"/>
    <property type="match status" value="1"/>
</dbReference>
<dbReference type="SUPFAM" id="SSF53623">
    <property type="entry name" value="MurD-like peptide ligases, catalytic domain"/>
    <property type="match status" value="1"/>
</dbReference>
<dbReference type="Gene3D" id="3.90.190.20">
    <property type="entry name" value="Mur ligase, C-terminal domain"/>
    <property type="match status" value="1"/>
</dbReference>
<dbReference type="SUPFAM" id="SSF51984">
    <property type="entry name" value="MurCD N-terminal domain"/>
    <property type="match status" value="1"/>
</dbReference>
<evidence type="ECO:0000256" key="3">
    <source>
        <dbReference type="ARBA" id="ARBA00022490"/>
    </source>
</evidence>
<evidence type="ECO:0000256" key="4">
    <source>
        <dbReference type="ARBA" id="ARBA00022598"/>
    </source>
</evidence>
<evidence type="ECO:0000256" key="6">
    <source>
        <dbReference type="ARBA" id="ARBA00022840"/>
    </source>
</evidence>
<dbReference type="Gene3D" id="3.40.50.720">
    <property type="entry name" value="NAD(P)-binding Rossmann-like Domain"/>
    <property type="match status" value="1"/>
</dbReference>
<feature type="binding site" evidence="7">
    <location>
        <begin position="115"/>
        <end position="121"/>
    </location>
    <ligand>
        <name>ATP</name>
        <dbReference type="ChEBI" id="CHEBI:30616"/>
    </ligand>
</feature>
<keyword evidence="6 7" id="KW-0067">ATP-binding</keyword>
<evidence type="ECO:0000256" key="1">
    <source>
        <dbReference type="ARBA" id="ARBA00004496"/>
    </source>
</evidence>
<reference evidence="11 12" key="1">
    <citation type="submission" date="2024-02" db="EMBL/GenBank/DDBJ databases">
        <title>Bacteria isolated from the canopy kelp, Nereocystis luetkeana.</title>
        <authorList>
            <person name="Pfister C.A."/>
            <person name="Younker I.T."/>
            <person name="Light S.H."/>
        </authorList>
    </citation>
    <scope>NUCLEOTIDE SEQUENCE [LARGE SCALE GENOMIC DNA]</scope>
    <source>
        <strain evidence="11 12">TI.1.05</strain>
    </source>
</reference>
<evidence type="ECO:0000313" key="11">
    <source>
        <dbReference type="EMBL" id="MEL0629410.1"/>
    </source>
</evidence>
<keyword evidence="7 8" id="KW-0961">Cell wall biogenesis/degradation</keyword>
<comment type="function">
    <text evidence="7 8">Cell wall formation. Catalyzes the addition of glutamate to the nucleotide precursor UDP-N-acetylmuramoyl-L-alanine (UMA).</text>
</comment>
<keyword evidence="7 8" id="KW-0133">Cell shape</keyword>
<evidence type="ECO:0000259" key="10">
    <source>
        <dbReference type="Pfam" id="PF08245"/>
    </source>
</evidence>
<dbReference type="PANTHER" id="PTHR43692:SF1">
    <property type="entry name" value="UDP-N-ACETYLMURAMOYLALANINE--D-GLUTAMATE LIGASE"/>
    <property type="match status" value="1"/>
</dbReference>
<name>A0ABU9GQ13_9GAMM</name>
<dbReference type="PROSITE" id="PS51257">
    <property type="entry name" value="PROKAR_LIPOPROTEIN"/>
    <property type="match status" value="1"/>
</dbReference>
<dbReference type="HAMAP" id="MF_00639">
    <property type="entry name" value="MurD"/>
    <property type="match status" value="1"/>
</dbReference>
<feature type="domain" description="Mur ligase C-terminal" evidence="9">
    <location>
        <begin position="301"/>
        <end position="414"/>
    </location>
</feature>